<evidence type="ECO:0000313" key="12">
    <source>
        <dbReference type="EMBL" id="KAK3107613.1"/>
    </source>
</evidence>
<dbReference type="Gene3D" id="3.90.550.50">
    <property type="match status" value="1"/>
</dbReference>
<name>A0AA89CDG8_PINIB</name>
<keyword evidence="4" id="KW-0808">Transferase</keyword>
<keyword evidence="9" id="KW-0472">Membrane</keyword>
<evidence type="ECO:0000256" key="8">
    <source>
        <dbReference type="ARBA" id="ARBA00023034"/>
    </source>
</evidence>
<evidence type="ECO:0000256" key="7">
    <source>
        <dbReference type="ARBA" id="ARBA00022989"/>
    </source>
</evidence>
<keyword evidence="6" id="KW-0735">Signal-anchor</keyword>
<evidence type="ECO:0000256" key="5">
    <source>
        <dbReference type="ARBA" id="ARBA00022692"/>
    </source>
</evidence>
<keyword evidence="3 11" id="KW-0328">Glycosyltransferase</keyword>
<dbReference type="Proteomes" id="UP001186944">
    <property type="component" value="Unassembled WGS sequence"/>
</dbReference>
<gene>
    <name evidence="12" type="ORF">FSP39_018304</name>
</gene>
<comment type="subcellular location">
    <subcellularLocation>
        <location evidence="1 11">Golgi apparatus membrane</location>
        <topology evidence="1 11">Single-pass type II membrane protein</topology>
    </subcellularLocation>
</comment>
<dbReference type="EMBL" id="VSWD01000002">
    <property type="protein sequence ID" value="KAK3107613.1"/>
    <property type="molecule type" value="Genomic_DNA"/>
</dbReference>
<evidence type="ECO:0000256" key="10">
    <source>
        <dbReference type="ARBA" id="ARBA00023180"/>
    </source>
</evidence>
<keyword evidence="5" id="KW-0812">Transmembrane</keyword>
<evidence type="ECO:0000256" key="4">
    <source>
        <dbReference type="ARBA" id="ARBA00022679"/>
    </source>
</evidence>
<dbReference type="InterPro" id="IPR002659">
    <property type="entry name" value="Glyco_trans_31"/>
</dbReference>
<dbReference type="EC" id="2.4.1.-" evidence="11"/>
<dbReference type="FunFam" id="3.90.550.50:FF:000001">
    <property type="entry name" value="Hexosyltransferase"/>
    <property type="match status" value="1"/>
</dbReference>
<dbReference type="GO" id="GO:0016758">
    <property type="term" value="F:hexosyltransferase activity"/>
    <property type="evidence" value="ECO:0007669"/>
    <property type="project" value="InterPro"/>
</dbReference>
<evidence type="ECO:0000256" key="1">
    <source>
        <dbReference type="ARBA" id="ARBA00004323"/>
    </source>
</evidence>
<organism evidence="12 13">
    <name type="scientific">Pinctada imbricata</name>
    <name type="common">Atlantic pearl-oyster</name>
    <name type="synonym">Pinctada martensii</name>
    <dbReference type="NCBI Taxonomy" id="66713"/>
    <lineage>
        <taxon>Eukaryota</taxon>
        <taxon>Metazoa</taxon>
        <taxon>Spiralia</taxon>
        <taxon>Lophotrochozoa</taxon>
        <taxon>Mollusca</taxon>
        <taxon>Bivalvia</taxon>
        <taxon>Autobranchia</taxon>
        <taxon>Pteriomorphia</taxon>
        <taxon>Pterioida</taxon>
        <taxon>Pterioidea</taxon>
        <taxon>Pteriidae</taxon>
        <taxon>Pinctada</taxon>
    </lineage>
</organism>
<dbReference type="GO" id="GO:0000139">
    <property type="term" value="C:Golgi membrane"/>
    <property type="evidence" value="ECO:0007669"/>
    <property type="project" value="UniProtKB-SubCell"/>
</dbReference>
<protein>
    <recommendedName>
        <fullName evidence="11">Hexosyltransferase</fullName>
        <ecNumber evidence="11">2.4.1.-</ecNumber>
    </recommendedName>
</protein>
<evidence type="ECO:0000256" key="6">
    <source>
        <dbReference type="ARBA" id="ARBA00022968"/>
    </source>
</evidence>
<keyword evidence="8 11" id="KW-0333">Golgi apparatus</keyword>
<evidence type="ECO:0000256" key="9">
    <source>
        <dbReference type="ARBA" id="ARBA00023136"/>
    </source>
</evidence>
<keyword evidence="7" id="KW-1133">Transmembrane helix</keyword>
<dbReference type="PANTHER" id="PTHR11214:SF376">
    <property type="entry name" value="HEXOSYLTRANSFERASE"/>
    <property type="match status" value="1"/>
</dbReference>
<comment type="caution">
    <text evidence="12">The sequence shown here is derived from an EMBL/GenBank/DDBJ whole genome shotgun (WGS) entry which is preliminary data.</text>
</comment>
<proteinExistence type="inferred from homology"/>
<evidence type="ECO:0000313" key="13">
    <source>
        <dbReference type="Proteomes" id="UP001186944"/>
    </source>
</evidence>
<evidence type="ECO:0000256" key="2">
    <source>
        <dbReference type="ARBA" id="ARBA00008661"/>
    </source>
</evidence>
<reference evidence="12" key="1">
    <citation type="submission" date="2019-08" db="EMBL/GenBank/DDBJ databases">
        <title>The improved chromosome-level genome for the pearl oyster Pinctada fucata martensii using PacBio sequencing and Hi-C.</title>
        <authorList>
            <person name="Zheng Z."/>
        </authorList>
    </citation>
    <scope>NUCLEOTIDE SEQUENCE</scope>
    <source>
        <strain evidence="12">ZZ-2019</strain>
        <tissue evidence="12">Adductor muscle</tissue>
    </source>
</reference>
<accession>A0AA89CDG8</accession>
<dbReference type="PANTHER" id="PTHR11214">
    <property type="entry name" value="BETA-1,3-N-ACETYLGLUCOSAMINYLTRANSFERASE"/>
    <property type="match status" value="1"/>
</dbReference>
<dbReference type="AlphaFoldDB" id="A0AA89CDG8"/>
<evidence type="ECO:0000256" key="3">
    <source>
        <dbReference type="ARBA" id="ARBA00022676"/>
    </source>
</evidence>
<dbReference type="GO" id="GO:0006493">
    <property type="term" value="P:protein O-linked glycosylation"/>
    <property type="evidence" value="ECO:0007669"/>
    <property type="project" value="TreeGrafter"/>
</dbReference>
<sequence length="238" mass="27952">MCADWDDLGIVLMVGVTVGLEDFKGRAVIRKTWGRTAKENPSIKLIFFVGSHSNPYYNYAMIEQESNRYNDIVMANFIESYRNLTRKSFALFHWVTTYCNKARYLLKIDADMMIDLVRLLVTLETKNVPDKFSCGKVLPHERVYRQLKHKWYVSKDQYIPDFFPTYCHGPAYIVPRRILFKLIKVQLPVNPFPIEDVFITGFLRSKMKEGIDDNVIWFNHEKKAKINEGYFGVIKIKT</sequence>
<keyword evidence="10" id="KW-0325">Glycoprotein</keyword>
<keyword evidence="13" id="KW-1185">Reference proteome</keyword>
<evidence type="ECO:0000256" key="11">
    <source>
        <dbReference type="RuleBase" id="RU363063"/>
    </source>
</evidence>
<comment type="similarity">
    <text evidence="2 11">Belongs to the glycosyltransferase 31 family.</text>
</comment>
<dbReference type="Pfam" id="PF01762">
    <property type="entry name" value="Galactosyl_T"/>
    <property type="match status" value="1"/>
</dbReference>